<name>A0A9X1U191_9BACT</name>
<proteinExistence type="predicted"/>
<accession>A0A9X1U191</accession>
<organism evidence="1 4">
    <name type="scientific">Dyadobacter chenhuakuii</name>
    <dbReference type="NCBI Taxonomy" id="2909339"/>
    <lineage>
        <taxon>Bacteria</taxon>
        <taxon>Pseudomonadati</taxon>
        <taxon>Bacteroidota</taxon>
        <taxon>Cytophagia</taxon>
        <taxon>Cytophagales</taxon>
        <taxon>Spirosomataceae</taxon>
        <taxon>Dyadobacter</taxon>
    </lineage>
</organism>
<dbReference type="Proteomes" id="UP001139411">
    <property type="component" value="Unassembled WGS sequence"/>
</dbReference>
<evidence type="ECO:0000313" key="3">
    <source>
        <dbReference type="Proteomes" id="UP001055420"/>
    </source>
</evidence>
<gene>
    <name evidence="1" type="ORF">L0661_12510</name>
    <name evidence="2" type="ORF">NFI80_07815</name>
</gene>
<dbReference type="EMBL" id="CP098805">
    <property type="protein sequence ID" value="USJ32641.1"/>
    <property type="molecule type" value="Genomic_DNA"/>
</dbReference>
<evidence type="ECO:0000313" key="4">
    <source>
        <dbReference type="Proteomes" id="UP001139411"/>
    </source>
</evidence>
<evidence type="ECO:0000313" key="2">
    <source>
        <dbReference type="EMBL" id="USJ32641.1"/>
    </source>
</evidence>
<evidence type="ECO:0000313" key="1">
    <source>
        <dbReference type="EMBL" id="MCF2499136.1"/>
    </source>
</evidence>
<dbReference type="RefSeq" id="WP_233798633.1">
    <property type="nucleotide sequence ID" value="NZ_CP098805.1"/>
</dbReference>
<keyword evidence="3" id="KW-1185">Reference proteome</keyword>
<dbReference type="EMBL" id="JAKFFV010000007">
    <property type="protein sequence ID" value="MCF2499136.1"/>
    <property type="molecule type" value="Genomic_DNA"/>
</dbReference>
<dbReference type="Proteomes" id="UP001055420">
    <property type="component" value="Chromosome"/>
</dbReference>
<dbReference type="AlphaFoldDB" id="A0A9X1U191"/>
<protein>
    <submittedName>
        <fullName evidence="1">Uncharacterized protein</fullName>
    </submittedName>
</protein>
<sequence>MAKTTDYETWLSSVDLRGDQDVYDLYSSVNNFEKSGKFYTSKEVTNDGYEYLVHAEGVEDNLHLQSDDAKFTFLEYLKANHTDAADNDIQAWYDMRKELGRID</sequence>
<reference evidence="1" key="1">
    <citation type="submission" date="2022-01" db="EMBL/GenBank/DDBJ databases">
        <title>Novel species in genus Dyadobacter.</title>
        <authorList>
            <person name="Ma C."/>
        </authorList>
    </citation>
    <scope>NUCLEOTIDE SEQUENCE</scope>
    <source>
        <strain evidence="2">CY22</strain>
        <strain evidence="1">CY357</strain>
    </source>
</reference>